<organism evidence="2 3">
    <name type="scientific">Salipiger marinus</name>
    <dbReference type="NCBI Taxonomy" id="555512"/>
    <lineage>
        <taxon>Bacteria</taxon>
        <taxon>Pseudomonadati</taxon>
        <taxon>Pseudomonadota</taxon>
        <taxon>Alphaproteobacteria</taxon>
        <taxon>Rhodobacterales</taxon>
        <taxon>Roseobacteraceae</taxon>
        <taxon>Salipiger</taxon>
    </lineage>
</organism>
<accession>A0A1G8LKT4</accession>
<feature type="chain" id="PRO_5011775794" evidence="1">
    <location>
        <begin position="18"/>
        <end position="178"/>
    </location>
</feature>
<dbReference type="STRING" id="555512.SAMN04487993_1006223"/>
<dbReference type="AlphaFoldDB" id="A0A1G8LKT4"/>
<proteinExistence type="predicted"/>
<dbReference type="EMBL" id="FNEJ01000006">
    <property type="protein sequence ID" value="SDI56278.1"/>
    <property type="molecule type" value="Genomic_DNA"/>
</dbReference>
<dbReference type="Proteomes" id="UP000199093">
    <property type="component" value="Unassembled WGS sequence"/>
</dbReference>
<reference evidence="2 3" key="1">
    <citation type="submission" date="2016-10" db="EMBL/GenBank/DDBJ databases">
        <authorList>
            <person name="de Groot N.N."/>
        </authorList>
    </citation>
    <scope>NUCLEOTIDE SEQUENCE [LARGE SCALE GENOMIC DNA]</scope>
    <source>
        <strain evidence="2 3">DSM 26424</strain>
    </source>
</reference>
<keyword evidence="3" id="KW-1185">Reference proteome</keyword>
<protein>
    <submittedName>
        <fullName evidence="2">Uncharacterized protein</fullName>
    </submittedName>
</protein>
<evidence type="ECO:0000313" key="3">
    <source>
        <dbReference type="Proteomes" id="UP000199093"/>
    </source>
</evidence>
<evidence type="ECO:0000313" key="2">
    <source>
        <dbReference type="EMBL" id="SDI56278.1"/>
    </source>
</evidence>
<feature type="signal peptide" evidence="1">
    <location>
        <begin position="1"/>
        <end position="17"/>
    </location>
</feature>
<sequence>MCVPAIFAPVVAGAAGAGTAGAGAAAAAMTTGQVLQLAGTVAGIGGSIWQGVQTNRAAAAQAKAIGEQKQQMLQLNSVEDQRYRAQFRRQIGSQRAELAARGVDLGSPSAVYLGQTAAEEMAFGSAAIRQGGQAEAVELTGQQRMLRAQGRNAVIKGGFSAAADFLTAAPDIWPELLA</sequence>
<evidence type="ECO:0000256" key="1">
    <source>
        <dbReference type="SAM" id="SignalP"/>
    </source>
</evidence>
<gene>
    <name evidence="2" type="ORF">SAMN04487993_1006223</name>
</gene>
<keyword evidence="1" id="KW-0732">Signal</keyword>
<name>A0A1G8LKT4_9RHOB</name>